<keyword evidence="10 13" id="KW-0472">Membrane</keyword>
<dbReference type="OrthoDB" id="549017at2759"/>
<evidence type="ECO:0000313" key="15">
    <source>
        <dbReference type="EMBL" id="KAF4670448.1"/>
    </source>
</evidence>
<comment type="subcellular location">
    <subcellularLocation>
        <location evidence="1">Endoplasmic reticulum membrane</location>
        <topology evidence="1">Multi-pass membrane protein</topology>
    </subcellularLocation>
</comment>
<evidence type="ECO:0000256" key="12">
    <source>
        <dbReference type="SAM" id="MobiDB-lite"/>
    </source>
</evidence>
<evidence type="ECO:0000256" key="10">
    <source>
        <dbReference type="ARBA" id="ARBA00023136"/>
    </source>
</evidence>
<accession>A0A7J6MFS2</accession>
<dbReference type="PROSITE" id="PS50023">
    <property type="entry name" value="LIM_DOMAIN_2"/>
    <property type="match status" value="1"/>
</dbReference>
<dbReference type="PANTHER" id="PTHR13121">
    <property type="entry name" value="GPI TRANSAMIDASE COMPONENT PIG-U"/>
    <property type="match status" value="1"/>
</dbReference>
<evidence type="ECO:0000259" key="14">
    <source>
        <dbReference type="PROSITE" id="PS50023"/>
    </source>
</evidence>
<keyword evidence="11" id="KW-0440">LIM domain</keyword>
<dbReference type="InterPro" id="IPR009600">
    <property type="entry name" value="PIG-U"/>
</dbReference>
<feature type="transmembrane region" description="Helical" evidence="13">
    <location>
        <begin position="392"/>
        <end position="415"/>
    </location>
</feature>
<feature type="region of interest" description="Disordered" evidence="12">
    <location>
        <begin position="1"/>
        <end position="71"/>
    </location>
</feature>
<feature type="transmembrane region" description="Helical" evidence="13">
    <location>
        <begin position="248"/>
        <end position="268"/>
    </location>
</feature>
<feature type="compositionally biased region" description="Low complexity" evidence="12">
    <location>
        <begin position="20"/>
        <end position="37"/>
    </location>
</feature>
<dbReference type="Pfam" id="PF06728">
    <property type="entry name" value="PIG-U"/>
    <property type="match status" value="2"/>
</dbReference>
<keyword evidence="4" id="KW-0337">GPI-anchor biosynthesis</keyword>
<dbReference type="EMBL" id="JAAPAO010000152">
    <property type="protein sequence ID" value="KAF4670448.1"/>
    <property type="molecule type" value="Genomic_DNA"/>
</dbReference>
<dbReference type="AlphaFoldDB" id="A0A7J6MFS2"/>
<evidence type="ECO:0000256" key="6">
    <source>
        <dbReference type="ARBA" id="ARBA00022723"/>
    </source>
</evidence>
<evidence type="ECO:0000256" key="1">
    <source>
        <dbReference type="ARBA" id="ARBA00004477"/>
    </source>
</evidence>
<keyword evidence="16" id="KW-1185">Reference proteome</keyword>
<keyword evidence="7" id="KW-0256">Endoplasmic reticulum</keyword>
<comment type="similarity">
    <text evidence="3">Belongs to the PIGU family.</text>
</comment>
<dbReference type="GO" id="GO:0016255">
    <property type="term" value="P:attachment of GPI anchor to protein"/>
    <property type="evidence" value="ECO:0007669"/>
    <property type="project" value="InterPro"/>
</dbReference>
<keyword evidence="5 13" id="KW-0812">Transmembrane</keyword>
<feature type="transmembrane region" description="Helical" evidence="13">
    <location>
        <begin position="274"/>
        <end position="297"/>
    </location>
</feature>
<evidence type="ECO:0000256" key="13">
    <source>
        <dbReference type="SAM" id="Phobius"/>
    </source>
</evidence>
<comment type="caution">
    <text evidence="15">The sequence shown here is derived from an EMBL/GenBank/DDBJ whole genome shotgun (WGS) entry which is preliminary data.</text>
</comment>
<dbReference type="GO" id="GO:0046872">
    <property type="term" value="F:metal ion binding"/>
    <property type="evidence" value="ECO:0007669"/>
    <property type="project" value="UniProtKB-KW"/>
</dbReference>
<proteinExistence type="inferred from homology"/>
<dbReference type="UniPathway" id="UPA00196"/>
<comment type="pathway">
    <text evidence="2">Glycolipid biosynthesis; glycosylphosphatidylinositol-anchor biosynthesis.</text>
</comment>
<dbReference type="Pfam" id="PF00412">
    <property type="entry name" value="LIM"/>
    <property type="match status" value="1"/>
</dbReference>
<gene>
    <name evidence="15" type="ORF">FOL47_002036</name>
</gene>
<evidence type="ECO:0000256" key="7">
    <source>
        <dbReference type="ARBA" id="ARBA00022824"/>
    </source>
</evidence>
<protein>
    <recommendedName>
        <fullName evidence="14">LIM zinc-binding domain-containing protein</fullName>
    </recommendedName>
</protein>
<dbReference type="Proteomes" id="UP000591131">
    <property type="component" value="Unassembled WGS sequence"/>
</dbReference>
<evidence type="ECO:0000256" key="5">
    <source>
        <dbReference type="ARBA" id="ARBA00022692"/>
    </source>
</evidence>
<sequence>MASPPESPLKASPLVSTPMEDSPSSSSDEDASPAAAATPQLSIAERMKLFERSTGKDLNEQPSKASGPSHAAPRVLIPVGGCDRCSACDGPVYMNDPQCRVDGVVYHQSCFKCSSCELQLNLRNWSPGPEIGSVVCPSCYKNEFYKNNSYTRGPLKNRSLGAPSILQHILELNSPINSHERLQEATAAFKTGADPYAGSLFHEPPLVLVAHSFTSSILPGQWSAVVVLALFDVVCAIALYIASRGSSLFLPSAYLFNPISLLSCLALSGQSLQMALVAGCLTPGLLGCISIASLAYIRCNPLLPFALLLSKSAMEASPGQRGSSLWSALMRNALSTGIFLASLLAASFVIMGDVEAFWASLRGTYIDPFLMSELQPNIGLHWYIFTEVFPRFYSLFLFVFQLLPLTHVLPIYFRLGAHGGEYARQAHTWSVMSLCVLFQPYPTALDYVMLCELLLLHFKDLTSVEGFTKIYEEGDSQPAEDADKQQEQKQKQQPNNYEQYMILFLSVGTMTLLLHPAMTLLWLGRNTGNPNFLFFSNLTHQGACGAAGAAAVSTSMKVRKEQKRMAAAAARLQQRDHPKHN</sequence>
<evidence type="ECO:0000313" key="16">
    <source>
        <dbReference type="Proteomes" id="UP000591131"/>
    </source>
</evidence>
<feature type="compositionally biased region" description="Basic and acidic residues" evidence="12">
    <location>
        <begin position="45"/>
        <end position="59"/>
    </location>
</feature>
<evidence type="ECO:0000256" key="3">
    <source>
        <dbReference type="ARBA" id="ARBA00010026"/>
    </source>
</evidence>
<feature type="transmembrane region" description="Helical" evidence="13">
    <location>
        <begin position="500"/>
        <end position="518"/>
    </location>
</feature>
<dbReference type="PANTHER" id="PTHR13121:SF0">
    <property type="entry name" value="PHOSPHATIDYLINOSITOL GLYCAN ANCHOR BIOSYNTHESIS CLASS U PROTEIN"/>
    <property type="match status" value="1"/>
</dbReference>
<feature type="transmembrane region" description="Helical" evidence="13">
    <location>
        <begin position="333"/>
        <end position="352"/>
    </location>
</feature>
<evidence type="ECO:0000256" key="11">
    <source>
        <dbReference type="PROSITE-ProRule" id="PRU00125"/>
    </source>
</evidence>
<dbReference type="GO" id="GO:0042765">
    <property type="term" value="C:GPI-anchor transamidase complex"/>
    <property type="evidence" value="ECO:0007669"/>
    <property type="project" value="InterPro"/>
</dbReference>
<evidence type="ECO:0000256" key="2">
    <source>
        <dbReference type="ARBA" id="ARBA00004687"/>
    </source>
</evidence>
<feature type="transmembrane region" description="Helical" evidence="13">
    <location>
        <begin position="222"/>
        <end position="241"/>
    </location>
</feature>
<keyword evidence="6 11" id="KW-0479">Metal-binding</keyword>
<evidence type="ECO:0000256" key="4">
    <source>
        <dbReference type="ARBA" id="ARBA00022502"/>
    </source>
</evidence>
<name>A0A7J6MFS2_PERCH</name>
<feature type="domain" description="LIM zinc-binding" evidence="14">
    <location>
        <begin position="83"/>
        <end position="146"/>
    </location>
</feature>
<dbReference type="SMART" id="SM00132">
    <property type="entry name" value="LIM"/>
    <property type="match status" value="1"/>
</dbReference>
<dbReference type="GO" id="GO:0006506">
    <property type="term" value="P:GPI anchor biosynthetic process"/>
    <property type="evidence" value="ECO:0007669"/>
    <property type="project" value="UniProtKB-UniPathway"/>
</dbReference>
<organism evidence="15 16">
    <name type="scientific">Perkinsus chesapeaki</name>
    <name type="common">Clam parasite</name>
    <name type="synonym">Perkinsus andrewsi</name>
    <dbReference type="NCBI Taxonomy" id="330153"/>
    <lineage>
        <taxon>Eukaryota</taxon>
        <taxon>Sar</taxon>
        <taxon>Alveolata</taxon>
        <taxon>Perkinsozoa</taxon>
        <taxon>Perkinsea</taxon>
        <taxon>Perkinsida</taxon>
        <taxon>Perkinsidae</taxon>
        <taxon>Perkinsus</taxon>
    </lineage>
</organism>
<dbReference type="InterPro" id="IPR001781">
    <property type="entry name" value="Znf_LIM"/>
</dbReference>
<feature type="transmembrane region" description="Helical" evidence="13">
    <location>
        <begin position="538"/>
        <end position="556"/>
    </location>
</feature>
<keyword evidence="9 13" id="KW-1133">Transmembrane helix</keyword>
<keyword evidence="8 11" id="KW-0862">Zinc</keyword>
<evidence type="ECO:0000256" key="8">
    <source>
        <dbReference type="ARBA" id="ARBA00022833"/>
    </source>
</evidence>
<evidence type="ECO:0000256" key="9">
    <source>
        <dbReference type="ARBA" id="ARBA00022989"/>
    </source>
</evidence>
<dbReference type="Gene3D" id="2.10.110.10">
    <property type="entry name" value="Cysteine Rich Protein"/>
    <property type="match status" value="1"/>
</dbReference>
<reference evidence="15 16" key="1">
    <citation type="submission" date="2020-04" db="EMBL/GenBank/DDBJ databases">
        <title>Perkinsus chesapeaki whole genome sequence.</title>
        <authorList>
            <person name="Bogema D.R."/>
        </authorList>
    </citation>
    <scope>NUCLEOTIDE SEQUENCE [LARGE SCALE GENOMIC DNA]</scope>
    <source>
        <strain evidence="15">ATCC PRA-425</strain>
    </source>
</reference>